<reference evidence="1" key="1">
    <citation type="journal article" date="2014" name="Front. Microbiol.">
        <title>High frequency of phylogenetically diverse reductive dehalogenase-homologous genes in deep subseafloor sedimentary metagenomes.</title>
        <authorList>
            <person name="Kawai M."/>
            <person name="Futagami T."/>
            <person name="Toyoda A."/>
            <person name="Takaki Y."/>
            <person name="Nishi S."/>
            <person name="Hori S."/>
            <person name="Arai W."/>
            <person name="Tsubouchi T."/>
            <person name="Morono Y."/>
            <person name="Uchiyama I."/>
            <person name="Ito T."/>
            <person name="Fujiyama A."/>
            <person name="Inagaki F."/>
            <person name="Takami H."/>
        </authorList>
    </citation>
    <scope>NUCLEOTIDE SEQUENCE</scope>
    <source>
        <strain evidence="1">Expedition CK06-06</strain>
    </source>
</reference>
<organism evidence="1">
    <name type="scientific">marine sediment metagenome</name>
    <dbReference type="NCBI Taxonomy" id="412755"/>
    <lineage>
        <taxon>unclassified sequences</taxon>
        <taxon>metagenomes</taxon>
        <taxon>ecological metagenomes</taxon>
    </lineage>
</organism>
<gene>
    <name evidence="1" type="ORF">S01H1_82667</name>
</gene>
<sequence length="174" mass="20621">MGWIVNYSSGFHVHVSKQGLENKQGQKDFNFNVIFFKLWYAFEPLFCSYLQKGRVQNLYANLYQQFYTLKEVLSDKFVKKELEGLTSGMKGKPFELSKSVGVQRVNDKVNVDHPRYFCINYTTLNKDSIGTIEVRMKESTLDSEEIQYWVLLFQNLFMFAHHLYTNYTYKKALR</sequence>
<comment type="caution">
    <text evidence="1">The sequence shown here is derived from an EMBL/GenBank/DDBJ whole genome shotgun (WGS) entry which is preliminary data.</text>
</comment>
<evidence type="ECO:0000313" key="1">
    <source>
        <dbReference type="EMBL" id="GAG51302.1"/>
    </source>
</evidence>
<feature type="non-terminal residue" evidence="1">
    <location>
        <position position="174"/>
    </location>
</feature>
<proteinExistence type="predicted"/>
<dbReference type="AlphaFoldDB" id="X0YXM4"/>
<protein>
    <submittedName>
        <fullName evidence="1">Uncharacterized protein</fullName>
    </submittedName>
</protein>
<dbReference type="EMBL" id="BARS01056068">
    <property type="protein sequence ID" value="GAG51302.1"/>
    <property type="molecule type" value="Genomic_DNA"/>
</dbReference>
<accession>X0YXM4</accession>
<name>X0YXM4_9ZZZZ</name>